<evidence type="ECO:0000313" key="3">
    <source>
        <dbReference type="Proteomes" id="UP000260680"/>
    </source>
</evidence>
<dbReference type="Proteomes" id="UP000260680">
    <property type="component" value="Unassembled WGS sequence"/>
</dbReference>
<dbReference type="InterPro" id="IPR016181">
    <property type="entry name" value="Acyl_CoA_acyltransferase"/>
</dbReference>
<comment type="caution">
    <text evidence="2">The sequence shown here is derived from an EMBL/GenBank/DDBJ whole genome shotgun (WGS) entry which is preliminary data.</text>
</comment>
<dbReference type="GO" id="GO:0016747">
    <property type="term" value="F:acyltransferase activity, transferring groups other than amino-acyl groups"/>
    <property type="evidence" value="ECO:0007669"/>
    <property type="project" value="InterPro"/>
</dbReference>
<evidence type="ECO:0000259" key="1">
    <source>
        <dbReference type="PROSITE" id="PS51186"/>
    </source>
</evidence>
<dbReference type="RefSeq" id="WP_117418658.1">
    <property type="nucleotide sequence ID" value="NZ_QOHO01000066.1"/>
</dbReference>
<feature type="domain" description="N-acetyltransferase" evidence="1">
    <location>
        <begin position="4"/>
        <end position="157"/>
    </location>
</feature>
<sequence>MMDVLFRKAEMSDIKQLVSMRIAYLIEDLGEEAVYQARNLEQELTAFFHTHLNEDMDAFVAEYNGEIISTSFTAYYFRLPHPDFLKGTAGVPINGYTKPEFRKMGLAGSLLKMSAEYAKKKGIELLNMEVTKKGLPVSKEIGFREINYTPVQMILKE</sequence>
<reference evidence="2 3" key="1">
    <citation type="submission" date="2018-07" db="EMBL/GenBank/DDBJ databases">
        <title>New species, Clostridium PI-S10-A1B.</title>
        <authorList>
            <person name="Krishna G."/>
            <person name="Summeta K."/>
            <person name="Shikha S."/>
            <person name="Prabhu P.B."/>
            <person name="Suresh K."/>
        </authorList>
    </citation>
    <scope>NUCLEOTIDE SEQUENCE [LARGE SCALE GENOMIC DNA]</scope>
    <source>
        <strain evidence="2 3">PI-S10-A1B</strain>
    </source>
</reference>
<evidence type="ECO:0000313" key="2">
    <source>
        <dbReference type="EMBL" id="RFZ77166.1"/>
    </source>
</evidence>
<proteinExistence type="predicted"/>
<dbReference type="CDD" id="cd04301">
    <property type="entry name" value="NAT_SF"/>
    <property type="match status" value="1"/>
</dbReference>
<dbReference type="Pfam" id="PF00583">
    <property type="entry name" value="Acetyltransf_1"/>
    <property type="match status" value="1"/>
</dbReference>
<dbReference type="AlphaFoldDB" id="A0A3E2N846"/>
<dbReference type="PROSITE" id="PS51186">
    <property type="entry name" value="GNAT"/>
    <property type="match status" value="1"/>
</dbReference>
<dbReference type="Gene3D" id="3.40.630.30">
    <property type="match status" value="1"/>
</dbReference>
<protein>
    <submittedName>
        <fullName evidence="2">GNAT family N-acetyltransferase</fullName>
    </submittedName>
</protein>
<organism evidence="2 3">
    <name type="scientific">Lacrimispora amygdalina</name>
    <dbReference type="NCBI Taxonomy" id="253257"/>
    <lineage>
        <taxon>Bacteria</taxon>
        <taxon>Bacillati</taxon>
        <taxon>Bacillota</taxon>
        <taxon>Clostridia</taxon>
        <taxon>Lachnospirales</taxon>
        <taxon>Lachnospiraceae</taxon>
        <taxon>Lacrimispora</taxon>
    </lineage>
</organism>
<dbReference type="EMBL" id="QOHO01000066">
    <property type="protein sequence ID" value="RFZ77166.1"/>
    <property type="molecule type" value="Genomic_DNA"/>
</dbReference>
<dbReference type="OrthoDB" id="119498at2"/>
<accession>A0A3E2N846</accession>
<dbReference type="SUPFAM" id="SSF55729">
    <property type="entry name" value="Acyl-CoA N-acyltransferases (Nat)"/>
    <property type="match status" value="1"/>
</dbReference>
<gene>
    <name evidence="2" type="ORF">DS742_19585</name>
</gene>
<name>A0A3E2N846_9FIRM</name>
<dbReference type="InterPro" id="IPR000182">
    <property type="entry name" value="GNAT_dom"/>
</dbReference>